<accession>A0A409VYT9</accession>
<name>A0A409VYT9_9AGAR</name>
<dbReference type="OrthoDB" id="10390931at2759"/>
<gene>
    <name evidence="1" type="ORF">CVT24_012222</name>
</gene>
<evidence type="ECO:0008006" key="3">
    <source>
        <dbReference type="Google" id="ProtNLM"/>
    </source>
</evidence>
<reference evidence="1 2" key="1">
    <citation type="journal article" date="2018" name="Evol. Lett.">
        <title>Horizontal gene cluster transfer increased hallucinogenic mushroom diversity.</title>
        <authorList>
            <person name="Reynolds H.T."/>
            <person name="Vijayakumar V."/>
            <person name="Gluck-Thaler E."/>
            <person name="Korotkin H.B."/>
            <person name="Matheny P.B."/>
            <person name="Slot J.C."/>
        </authorList>
    </citation>
    <scope>NUCLEOTIDE SEQUENCE [LARGE SCALE GENOMIC DNA]</scope>
    <source>
        <strain evidence="1 2">2629</strain>
    </source>
</reference>
<dbReference type="AlphaFoldDB" id="A0A409VYT9"/>
<dbReference type="SUPFAM" id="SSF52047">
    <property type="entry name" value="RNI-like"/>
    <property type="match status" value="1"/>
</dbReference>
<evidence type="ECO:0000313" key="1">
    <source>
        <dbReference type="EMBL" id="PPQ71391.1"/>
    </source>
</evidence>
<dbReference type="EMBL" id="NHTK01005917">
    <property type="protein sequence ID" value="PPQ71391.1"/>
    <property type="molecule type" value="Genomic_DNA"/>
</dbReference>
<keyword evidence="2" id="KW-1185">Reference proteome</keyword>
<protein>
    <recommendedName>
        <fullName evidence="3">F-box domain-containing protein</fullName>
    </recommendedName>
</protein>
<dbReference type="Proteomes" id="UP000284842">
    <property type="component" value="Unassembled WGS sequence"/>
</dbReference>
<dbReference type="InParanoid" id="A0A409VYT9"/>
<organism evidence="1 2">
    <name type="scientific">Panaeolus cyanescens</name>
    <dbReference type="NCBI Taxonomy" id="181874"/>
    <lineage>
        <taxon>Eukaryota</taxon>
        <taxon>Fungi</taxon>
        <taxon>Dikarya</taxon>
        <taxon>Basidiomycota</taxon>
        <taxon>Agaricomycotina</taxon>
        <taxon>Agaricomycetes</taxon>
        <taxon>Agaricomycetidae</taxon>
        <taxon>Agaricales</taxon>
        <taxon>Agaricineae</taxon>
        <taxon>Galeropsidaceae</taxon>
        <taxon>Panaeolus</taxon>
    </lineage>
</organism>
<comment type="caution">
    <text evidence="1">The sequence shown here is derived from an EMBL/GenBank/DDBJ whole genome shotgun (WGS) entry which is preliminary data.</text>
</comment>
<evidence type="ECO:0000313" key="2">
    <source>
        <dbReference type="Proteomes" id="UP000284842"/>
    </source>
</evidence>
<sequence length="417" mass="47551">MSTNHVLPFELVSHIILLASEDSASLLTLALVSRHFHHEAIRHLYAVSPPVRLGISTASSPAMRFIQVVKRSMQHAAMVRHFIIAIVSYDEKIIDIVRALERMVNLETLEVRHIYIEAAHGLMDLTPTLFDNPKYKFRLKSLLWLSNRQQIALLRLGELIALHRESLEVLRVNFYSDARDMTHDINIRIMTAVQPLTSDDANIASSSVSTTRSIWPLPRLHTLVGTQETLDIFFPLAQQQISKLKIIAPSGSQFYHPKGSPDPKQTTYRFIECLKHNPIRVFHIDFFRNGNIHTKLQDITFHLPLVECLRLNQPNVQSIAAALQSMKKLRVLLMTVREHTTISDAIIHSIFSSCPLLVQIEVGFAQDSDGNFLYTRWWMSAPFAKTTGQEEKDDTRPTLRRAGNFVGPSQYFLQSFS</sequence>
<proteinExistence type="predicted"/>